<dbReference type="Proteomes" id="UP001207736">
    <property type="component" value="Unassembled WGS sequence"/>
</dbReference>
<dbReference type="Proteomes" id="UP001208692">
    <property type="component" value="Unassembled WGS sequence"/>
</dbReference>
<gene>
    <name evidence="2" type="ORF">RCZ15_08690</name>
    <name evidence="3" type="ORF">RCZ16_23820</name>
</gene>
<organism evidence="2 4">
    <name type="scientific">Capnocytophaga catalasegens</name>
    <dbReference type="NCBI Taxonomy" id="1004260"/>
    <lineage>
        <taxon>Bacteria</taxon>
        <taxon>Pseudomonadati</taxon>
        <taxon>Bacteroidota</taxon>
        <taxon>Flavobacteriia</taxon>
        <taxon>Flavobacteriales</taxon>
        <taxon>Flavobacteriaceae</taxon>
        <taxon>Capnocytophaga</taxon>
    </lineage>
</organism>
<dbReference type="EMBL" id="BQKB01000059">
    <property type="protein sequence ID" value="GJM54066.1"/>
    <property type="molecule type" value="Genomic_DNA"/>
</dbReference>
<reference evidence="2 5" key="1">
    <citation type="submission" date="2021-11" db="EMBL/GenBank/DDBJ databases">
        <title>Draft genome sequence of Capnocytophaga sp. strain KC07075 isolated from cat oral cavity.</title>
        <authorList>
            <person name="Suzuki M."/>
            <person name="Imaoka K."/>
            <person name="Kimura M."/>
            <person name="Morikawa S."/>
            <person name="Maeda K."/>
        </authorList>
    </citation>
    <scope>NUCLEOTIDE SEQUENCE</scope>
    <source>
        <strain evidence="2">KC07075</strain>
        <strain evidence="3 5">KC07079</strain>
    </source>
</reference>
<dbReference type="PANTHER" id="PTHR18964:SF149">
    <property type="entry name" value="BIFUNCTIONAL UDP-N-ACETYLGLUCOSAMINE 2-EPIMERASE_N-ACETYLMANNOSAMINE KINASE"/>
    <property type="match status" value="1"/>
</dbReference>
<dbReference type="PANTHER" id="PTHR18964">
    <property type="entry name" value="ROK (REPRESSOR, ORF, KINASE) FAMILY"/>
    <property type="match status" value="1"/>
</dbReference>
<evidence type="ECO:0000256" key="1">
    <source>
        <dbReference type="ARBA" id="ARBA00006479"/>
    </source>
</evidence>
<protein>
    <recommendedName>
        <fullName evidence="6">ROK family protein</fullName>
    </recommendedName>
</protein>
<dbReference type="Gene3D" id="3.30.420.40">
    <property type="match status" value="2"/>
</dbReference>
<comment type="caution">
    <text evidence="2">The sequence shown here is derived from an EMBL/GenBank/DDBJ whole genome shotgun (WGS) entry which is preliminary data.</text>
</comment>
<sequence>MNKKYTLGVDIGGSHISCIAMDMTTHTLVKDSFKREHLSHTDTAQNIFKSWAKAINECMQVVGIENVSGLGFAIPGPFNYKDGISLMQHKYPSLYNLHIPTQLQPFLLTPLPMRFLNDASAFAVGVSWIDKAKGFDNVVVITLGTGFGSAYIQDGVPVVTGEKVAPEGCFWHLPFKEGIADEYFSTRWFVSAFEQKTGKSIKGVKELIQTSFRDELFDEFATNLGSFLAPWLKKFDANILVLGGNISLAYAYFEEKLNQTLQTNNINIPIVVSSLMEEAAMVGASRLFEKSFWQKISKNLPNV</sequence>
<keyword evidence="5" id="KW-1185">Reference proteome</keyword>
<accession>A0AAV5ATL5</accession>
<evidence type="ECO:0008006" key="6">
    <source>
        <dbReference type="Google" id="ProtNLM"/>
    </source>
</evidence>
<proteinExistence type="inferred from homology"/>
<evidence type="ECO:0000313" key="4">
    <source>
        <dbReference type="Proteomes" id="UP001207736"/>
    </source>
</evidence>
<dbReference type="CDD" id="cd23763">
    <property type="entry name" value="ASKHA_ATPase_ROK"/>
    <property type="match status" value="1"/>
</dbReference>
<dbReference type="RefSeq" id="WP_264846573.1">
    <property type="nucleotide sequence ID" value="NZ_BPMA01000022.1"/>
</dbReference>
<dbReference type="AlphaFoldDB" id="A0AAV5ATL5"/>
<comment type="similarity">
    <text evidence="1">Belongs to the ROK (NagC/XylR) family.</text>
</comment>
<dbReference type="InterPro" id="IPR000600">
    <property type="entry name" value="ROK"/>
</dbReference>
<evidence type="ECO:0000313" key="5">
    <source>
        <dbReference type="Proteomes" id="UP001208692"/>
    </source>
</evidence>
<dbReference type="InterPro" id="IPR043129">
    <property type="entry name" value="ATPase_NBD"/>
</dbReference>
<evidence type="ECO:0000313" key="2">
    <source>
        <dbReference type="EMBL" id="GJM49894.1"/>
    </source>
</evidence>
<evidence type="ECO:0000313" key="3">
    <source>
        <dbReference type="EMBL" id="GJM54066.1"/>
    </source>
</evidence>
<dbReference type="Pfam" id="PF00480">
    <property type="entry name" value="ROK"/>
    <property type="match status" value="1"/>
</dbReference>
<name>A0AAV5ATL5_9FLAO</name>
<dbReference type="SUPFAM" id="SSF53067">
    <property type="entry name" value="Actin-like ATPase domain"/>
    <property type="match status" value="1"/>
</dbReference>
<dbReference type="EMBL" id="BQKA01000014">
    <property type="protein sequence ID" value="GJM49894.1"/>
    <property type="molecule type" value="Genomic_DNA"/>
</dbReference>